<reference evidence="10" key="1">
    <citation type="submission" date="2019-03" db="EMBL/GenBank/DDBJ databases">
        <title>Snf2 controls pulcherriminic acid biosynthesis and connects pigmentation and antifungal activity of the yeast Metschnikowia pulcherrima.</title>
        <authorList>
            <person name="Gore-Lloyd D."/>
            <person name="Sumann I."/>
            <person name="Brachmann A.O."/>
            <person name="Schneeberger K."/>
            <person name="Ortiz-Merino R.A."/>
            <person name="Moreno-Beltran M."/>
            <person name="Schlaefli M."/>
            <person name="Kirner P."/>
            <person name="Santos Kron A."/>
            <person name="Wolfe K.H."/>
            <person name="Piel J."/>
            <person name="Ahrens C.H."/>
            <person name="Henk D."/>
            <person name="Freimoser F.M."/>
        </authorList>
    </citation>
    <scope>NUCLEOTIDE SEQUENCE [LARGE SCALE GENOMIC DNA]</scope>
    <source>
        <strain evidence="10">APC 1.2</strain>
    </source>
</reference>
<dbReference type="InterPro" id="IPR005164">
    <property type="entry name" value="Allantoicase"/>
</dbReference>
<dbReference type="GO" id="GO:0000256">
    <property type="term" value="P:allantoin catabolic process"/>
    <property type="evidence" value="ECO:0007669"/>
    <property type="project" value="InterPro"/>
</dbReference>
<dbReference type="Pfam" id="PF03561">
    <property type="entry name" value="Allantoicase"/>
    <property type="match status" value="2"/>
</dbReference>
<evidence type="ECO:0000256" key="2">
    <source>
        <dbReference type="ARBA" id="ARBA00009242"/>
    </source>
</evidence>
<evidence type="ECO:0000256" key="3">
    <source>
        <dbReference type="ARBA" id="ARBA00012170"/>
    </source>
</evidence>
<dbReference type="AlphaFoldDB" id="A0A4P6XTP7"/>
<dbReference type="STRING" id="2163413.A0A4P6XTP7"/>
<evidence type="ECO:0000256" key="6">
    <source>
        <dbReference type="ARBA" id="ARBA00056910"/>
    </source>
</evidence>
<dbReference type="EC" id="3.5.3.4" evidence="3"/>
<evidence type="ECO:0000256" key="4">
    <source>
        <dbReference type="ARBA" id="ARBA00022631"/>
    </source>
</evidence>
<dbReference type="InterPro" id="IPR015908">
    <property type="entry name" value="Allantoicase_dom"/>
</dbReference>
<dbReference type="PANTHER" id="PTHR12045">
    <property type="entry name" value="ALLANTOICASE"/>
    <property type="match status" value="1"/>
</dbReference>
<feature type="domain" description="Allantoicase" evidence="8">
    <location>
        <begin position="27"/>
        <end position="185"/>
    </location>
</feature>
<evidence type="ECO:0000256" key="7">
    <source>
        <dbReference type="ARBA" id="ARBA00060607"/>
    </source>
</evidence>
<dbReference type="GO" id="GO:0004037">
    <property type="term" value="F:allantoicase activity"/>
    <property type="evidence" value="ECO:0007669"/>
    <property type="project" value="UniProtKB-EC"/>
</dbReference>
<sequence length="344" mass="38002">MVKILSEDEFKAQVVLKYTDVIGEKLGGSVLACSDEWFAEAENLIKPKAPIRDATRFVHAGAWYDGWETRRHNTEEADWVVIKAGVALAQIAGCEVDTAFFNGNHAPHISVEGANFAETSGESAPTDWATANVNWEPLIEKTECGPSQKHFFVRENGLLAQNYTHFRLRMYPDGGIARFRLYGVVFPVLPQDSCEVLDFALVKNGGVAVKVSDQHFGSADNLLLPGRGHDMSDGWETKRLRTPGHVDWVVVKLGAPTTIKNIVVDTAHFRGNFPQKVNLKGYYGEAPPGFDSDEWKLLVDDSKTGPDAEHKFDVSETLPFTHVLLTIIPDGGVKRIRVNGCIAK</sequence>
<dbReference type="PIRSF" id="PIRSF016516">
    <property type="entry name" value="Allantoicase"/>
    <property type="match status" value="1"/>
</dbReference>
<comment type="function">
    <text evidence="6">Utilization of purines as secondary nitrogen sources, when primary sources are limiting.</text>
</comment>
<keyword evidence="5" id="KW-0378">Hydrolase</keyword>
<protein>
    <recommendedName>
        <fullName evidence="3">allantoicase</fullName>
        <ecNumber evidence="3">3.5.3.4</ecNumber>
    </recommendedName>
</protein>
<dbReference type="HAMAP" id="MF_00813">
    <property type="entry name" value="Allantoicase"/>
    <property type="match status" value="1"/>
</dbReference>
<comment type="similarity">
    <text evidence="2">Belongs to the allantoicase family.</text>
</comment>
<comment type="catalytic activity">
    <reaction evidence="1">
        <text>allantoate + H2O = (S)-ureidoglycolate + urea</text>
        <dbReference type="Rhea" id="RHEA:11016"/>
        <dbReference type="ChEBI" id="CHEBI:15377"/>
        <dbReference type="ChEBI" id="CHEBI:16199"/>
        <dbReference type="ChEBI" id="CHEBI:17536"/>
        <dbReference type="ChEBI" id="CHEBI:57296"/>
        <dbReference type="EC" id="3.5.3.4"/>
    </reaction>
</comment>
<dbReference type="InterPro" id="IPR008979">
    <property type="entry name" value="Galactose-bd-like_sf"/>
</dbReference>
<gene>
    <name evidence="9" type="primary">MPUL0F05180</name>
    <name evidence="9" type="ORF">METSCH_F05180</name>
</gene>
<organism evidence="9 10">
    <name type="scientific">Metschnikowia aff. pulcherrima</name>
    <dbReference type="NCBI Taxonomy" id="2163413"/>
    <lineage>
        <taxon>Eukaryota</taxon>
        <taxon>Fungi</taxon>
        <taxon>Dikarya</taxon>
        <taxon>Ascomycota</taxon>
        <taxon>Saccharomycotina</taxon>
        <taxon>Pichiomycetes</taxon>
        <taxon>Metschnikowiaceae</taxon>
        <taxon>Metschnikowia</taxon>
    </lineage>
</organism>
<accession>A0A4P6XTP7</accession>
<dbReference type="FunFam" id="2.60.120.260:FF:000078">
    <property type="entry name" value="DAL2p Allantoicase"/>
    <property type="match status" value="1"/>
</dbReference>
<name>A0A4P6XTP7_9ASCO</name>
<keyword evidence="10" id="KW-1185">Reference proteome</keyword>
<comment type="pathway">
    <text evidence="7">Nitrogen metabolism; (S)-allantoin degradation; (S)-ureidoglycolate from allantoate (aminidohydrolase route): step 1/1.</text>
</comment>
<evidence type="ECO:0000313" key="9">
    <source>
        <dbReference type="EMBL" id="QBM90930.1"/>
    </source>
</evidence>
<dbReference type="Proteomes" id="UP000292447">
    <property type="component" value="Chromosome VI"/>
</dbReference>
<feature type="domain" description="Allantoicase" evidence="8">
    <location>
        <begin position="205"/>
        <end position="341"/>
    </location>
</feature>
<proteinExistence type="inferred from homology"/>
<evidence type="ECO:0000313" key="10">
    <source>
        <dbReference type="Proteomes" id="UP000292447"/>
    </source>
</evidence>
<evidence type="ECO:0000259" key="8">
    <source>
        <dbReference type="Pfam" id="PF03561"/>
    </source>
</evidence>
<dbReference type="EMBL" id="CP034461">
    <property type="protein sequence ID" value="QBM90930.1"/>
    <property type="molecule type" value="Genomic_DNA"/>
</dbReference>
<dbReference type="PANTHER" id="PTHR12045:SF3">
    <property type="entry name" value="INACTIVE ALLANTOICASE-RELATED"/>
    <property type="match status" value="1"/>
</dbReference>
<evidence type="ECO:0000256" key="1">
    <source>
        <dbReference type="ARBA" id="ARBA00001314"/>
    </source>
</evidence>
<dbReference type="Gene3D" id="2.60.120.260">
    <property type="entry name" value="Galactose-binding domain-like"/>
    <property type="match status" value="2"/>
</dbReference>
<dbReference type="NCBIfam" id="TIGR02961">
    <property type="entry name" value="allantoicase"/>
    <property type="match status" value="1"/>
</dbReference>
<keyword evidence="4" id="KW-0659">Purine metabolism</keyword>
<dbReference type="SUPFAM" id="SSF49785">
    <property type="entry name" value="Galactose-binding domain-like"/>
    <property type="match status" value="2"/>
</dbReference>
<evidence type="ECO:0000256" key="5">
    <source>
        <dbReference type="ARBA" id="ARBA00022801"/>
    </source>
</evidence>
<dbReference type="GO" id="GO:0006144">
    <property type="term" value="P:purine nucleobase metabolic process"/>
    <property type="evidence" value="ECO:0007669"/>
    <property type="project" value="UniProtKB-KW"/>
</dbReference>
<dbReference type="FunFam" id="2.60.120.260:FF:000059">
    <property type="entry name" value="Probable allantoicase"/>
    <property type="match status" value="1"/>
</dbReference>